<dbReference type="EMBL" id="CAJNOB010000071">
    <property type="protein sequence ID" value="CAF0705313.1"/>
    <property type="molecule type" value="Genomic_DNA"/>
</dbReference>
<evidence type="ECO:0000313" key="3">
    <source>
        <dbReference type="Proteomes" id="UP000663859"/>
    </source>
</evidence>
<proteinExistence type="predicted"/>
<gene>
    <name evidence="2" type="ORF">MPNT_90055</name>
</gene>
<protein>
    <submittedName>
        <fullName evidence="2">Uncharacterized protein</fullName>
    </submittedName>
</protein>
<organism evidence="2 3">
    <name type="scientific">Candidatus Methylacidithermus pantelleriae</name>
    <dbReference type="NCBI Taxonomy" id="2744239"/>
    <lineage>
        <taxon>Bacteria</taxon>
        <taxon>Pseudomonadati</taxon>
        <taxon>Verrucomicrobiota</taxon>
        <taxon>Methylacidiphilae</taxon>
        <taxon>Methylacidiphilales</taxon>
        <taxon>Methylacidiphilaceae</taxon>
        <taxon>Candidatus Methylacidithermus</taxon>
    </lineage>
</organism>
<feature type="region of interest" description="Disordered" evidence="1">
    <location>
        <begin position="1"/>
        <end position="20"/>
    </location>
</feature>
<evidence type="ECO:0000256" key="1">
    <source>
        <dbReference type="SAM" id="MobiDB-lite"/>
    </source>
</evidence>
<name>A0A8J2FTL7_9BACT</name>
<sequence length="39" mass="3877">MGTGRKAKADGGTGIGSLNVSDGNAFGIVTGTTAEFYRV</sequence>
<evidence type="ECO:0000313" key="2">
    <source>
        <dbReference type="EMBL" id="CAF0705313.1"/>
    </source>
</evidence>
<dbReference type="Proteomes" id="UP000663859">
    <property type="component" value="Unassembled WGS sequence"/>
</dbReference>
<keyword evidence="3" id="KW-1185">Reference proteome</keyword>
<accession>A0A8J2FTL7</accession>
<comment type="caution">
    <text evidence="2">The sequence shown here is derived from an EMBL/GenBank/DDBJ whole genome shotgun (WGS) entry which is preliminary data.</text>
</comment>
<reference evidence="2" key="1">
    <citation type="submission" date="2021-02" db="EMBL/GenBank/DDBJ databases">
        <authorList>
            <person name="Cremers G."/>
            <person name="Picone N."/>
        </authorList>
    </citation>
    <scope>NUCLEOTIDE SEQUENCE</scope>
    <source>
        <strain evidence="2">PQ17</strain>
    </source>
</reference>
<dbReference type="AlphaFoldDB" id="A0A8J2FTL7"/>